<dbReference type="InterPro" id="IPR020946">
    <property type="entry name" value="Flavin_mOase-like"/>
</dbReference>
<dbReference type="SUPFAM" id="SSF51905">
    <property type="entry name" value="FAD/NAD(P)-binding domain"/>
    <property type="match status" value="2"/>
</dbReference>
<name>A0A6A6IAK4_9PLEO</name>
<evidence type="ECO:0000313" key="6">
    <source>
        <dbReference type="Proteomes" id="UP000800094"/>
    </source>
</evidence>
<dbReference type="AlphaFoldDB" id="A0A6A6IAK4"/>
<evidence type="ECO:0000313" key="5">
    <source>
        <dbReference type="EMBL" id="KAF2247614.1"/>
    </source>
</evidence>
<keyword evidence="6" id="KW-1185">Reference proteome</keyword>
<evidence type="ECO:0000256" key="2">
    <source>
        <dbReference type="ARBA" id="ARBA00022630"/>
    </source>
</evidence>
<dbReference type="GO" id="GO:0004499">
    <property type="term" value="F:N,N-dimethylaniline monooxygenase activity"/>
    <property type="evidence" value="ECO:0007669"/>
    <property type="project" value="InterPro"/>
</dbReference>
<dbReference type="GO" id="GO:0050660">
    <property type="term" value="F:flavin adenine dinucleotide binding"/>
    <property type="evidence" value="ECO:0007669"/>
    <property type="project" value="InterPro"/>
</dbReference>
<dbReference type="OrthoDB" id="74360at2759"/>
<evidence type="ECO:0000256" key="1">
    <source>
        <dbReference type="ARBA" id="ARBA00010139"/>
    </source>
</evidence>
<dbReference type="GO" id="GO:0050661">
    <property type="term" value="F:NADP binding"/>
    <property type="evidence" value="ECO:0007669"/>
    <property type="project" value="InterPro"/>
</dbReference>
<comment type="similarity">
    <text evidence="1">Belongs to the FAD-binding monooxygenase family.</text>
</comment>
<sequence length="582" mass="65840">MGSMPLDPSPFRLQNTPMGAHRPIRVVCIGAGYSGLMMAIIQEQKMKSHNVDFQIYEKNHDLGGTWLVNRYPGCQCDIPAHNYAYSFAPNPKWPNYYATSQQIQEYMKDVAAQYSCEKYISYKHTVRSAVWQEEAGKWRLTVEADGRSFVDVCDILINAGGVLSNWEWPSIPGIETFCGKLLHSADWDTSYDWSGKRVAVIGIGSSGIQILPNVAKDAAHVDFFARSPTWITPGTGILSPKPDDHSGPKMDSSFNYAPEELDRFASEPDYLLAHRRDLSDKRIEEFKAHKTDSTSHSRVNALFRESMLSRLGDSPKALEIAKWLVPNFPVGCRRLTPGPGFLEALMRENVDSHWDGIETISERGIQKKDGTLAELDAIFCATGFNTTFKPQFQLIGRKGVDMAEKWEREDPKAYFSIAVPDFPNYFCFIGPNSPISNGSLVQAIQMTGIYIYKCITKLQTQCIKSLEVTSSALADYDAYTQAWLSKTVWVAPCRSWYKRGTVDGRVVAVYAGSCYHFIEALREPRWEDYKLEWFKGEGRNRFSWLGNGLTVREAEGKKSVGDTQTLDFEGYWNLMVLPEIYY</sequence>
<dbReference type="PANTHER" id="PTHR42877">
    <property type="entry name" value="L-ORNITHINE N(5)-MONOOXYGENASE-RELATED"/>
    <property type="match status" value="1"/>
</dbReference>
<dbReference type="GeneID" id="54588337"/>
<protein>
    <submittedName>
        <fullName evidence="5">FAD/NAD(P)-binding domain-containing protein</fullName>
    </submittedName>
</protein>
<gene>
    <name evidence="5" type="ORF">BU26DRAFT_597593</name>
</gene>
<keyword evidence="4" id="KW-0560">Oxidoreductase</keyword>
<keyword evidence="3" id="KW-0274">FAD</keyword>
<dbReference type="PANTHER" id="PTHR42877:SF7">
    <property type="entry name" value="FLAVIN-BINDING MONOOXYGENASE-RELATED"/>
    <property type="match status" value="1"/>
</dbReference>
<evidence type="ECO:0000256" key="4">
    <source>
        <dbReference type="ARBA" id="ARBA00023002"/>
    </source>
</evidence>
<organism evidence="5 6">
    <name type="scientific">Trematosphaeria pertusa</name>
    <dbReference type="NCBI Taxonomy" id="390896"/>
    <lineage>
        <taxon>Eukaryota</taxon>
        <taxon>Fungi</taxon>
        <taxon>Dikarya</taxon>
        <taxon>Ascomycota</taxon>
        <taxon>Pezizomycotina</taxon>
        <taxon>Dothideomycetes</taxon>
        <taxon>Pleosporomycetidae</taxon>
        <taxon>Pleosporales</taxon>
        <taxon>Massarineae</taxon>
        <taxon>Trematosphaeriaceae</taxon>
        <taxon>Trematosphaeria</taxon>
    </lineage>
</organism>
<dbReference type="Pfam" id="PF00743">
    <property type="entry name" value="FMO-like"/>
    <property type="match status" value="1"/>
</dbReference>
<evidence type="ECO:0000256" key="3">
    <source>
        <dbReference type="ARBA" id="ARBA00022827"/>
    </source>
</evidence>
<proteinExistence type="inferred from homology"/>
<keyword evidence="2" id="KW-0285">Flavoprotein</keyword>
<dbReference type="Gene3D" id="3.50.50.60">
    <property type="entry name" value="FAD/NAD(P)-binding domain"/>
    <property type="match status" value="2"/>
</dbReference>
<dbReference type="EMBL" id="ML987197">
    <property type="protein sequence ID" value="KAF2247614.1"/>
    <property type="molecule type" value="Genomic_DNA"/>
</dbReference>
<dbReference type="RefSeq" id="XP_033682618.1">
    <property type="nucleotide sequence ID" value="XM_033835007.1"/>
</dbReference>
<accession>A0A6A6IAK4</accession>
<reference evidence="5" key="1">
    <citation type="journal article" date="2020" name="Stud. Mycol.">
        <title>101 Dothideomycetes genomes: a test case for predicting lifestyles and emergence of pathogens.</title>
        <authorList>
            <person name="Haridas S."/>
            <person name="Albert R."/>
            <person name="Binder M."/>
            <person name="Bloem J."/>
            <person name="Labutti K."/>
            <person name="Salamov A."/>
            <person name="Andreopoulos B."/>
            <person name="Baker S."/>
            <person name="Barry K."/>
            <person name="Bills G."/>
            <person name="Bluhm B."/>
            <person name="Cannon C."/>
            <person name="Castanera R."/>
            <person name="Culley D."/>
            <person name="Daum C."/>
            <person name="Ezra D."/>
            <person name="Gonzalez J."/>
            <person name="Henrissat B."/>
            <person name="Kuo A."/>
            <person name="Liang C."/>
            <person name="Lipzen A."/>
            <person name="Lutzoni F."/>
            <person name="Magnuson J."/>
            <person name="Mondo S."/>
            <person name="Nolan M."/>
            <person name="Ohm R."/>
            <person name="Pangilinan J."/>
            <person name="Park H.-J."/>
            <person name="Ramirez L."/>
            <person name="Alfaro M."/>
            <person name="Sun H."/>
            <person name="Tritt A."/>
            <person name="Yoshinaga Y."/>
            <person name="Zwiers L.-H."/>
            <person name="Turgeon B."/>
            <person name="Goodwin S."/>
            <person name="Spatafora J."/>
            <person name="Crous P."/>
            <person name="Grigoriev I."/>
        </authorList>
    </citation>
    <scope>NUCLEOTIDE SEQUENCE</scope>
    <source>
        <strain evidence="5">CBS 122368</strain>
    </source>
</reference>
<dbReference type="InterPro" id="IPR051209">
    <property type="entry name" value="FAD-bind_Monooxygenase_sf"/>
</dbReference>
<dbReference type="InterPro" id="IPR036188">
    <property type="entry name" value="FAD/NAD-bd_sf"/>
</dbReference>
<dbReference type="Proteomes" id="UP000800094">
    <property type="component" value="Unassembled WGS sequence"/>
</dbReference>